<dbReference type="RefSeq" id="XP_003889275.1">
    <property type="nucleotide sequence ID" value="XM_003889226.1"/>
</dbReference>
<organism evidence="1 2">
    <name type="scientific">Puccinia graminis f. sp. tritici (strain CRL 75-36-700-3 / race SCCL)</name>
    <name type="common">Black stem rust fungus</name>
    <dbReference type="NCBI Taxonomy" id="418459"/>
    <lineage>
        <taxon>Eukaryota</taxon>
        <taxon>Fungi</taxon>
        <taxon>Dikarya</taxon>
        <taxon>Basidiomycota</taxon>
        <taxon>Pucciniomycotina</taxon>
        <taxon>Pucciniomycetes</taxon>
        <taxon>Pucciniales</taxon>
        <taxon>Pucciniaceae</taxon>
        <taxon>Puccinia</taxon>
    </lineage>
</organism>
<evidence type="ECO:0000313" key="1">
    <source>
        <dbReference type="EMBL" id="EHS64058.1"/>
    </source>
</evidence>
<dbReference type="Proteomes" id="UP000008783">
    <property type="component" value="Unassembled WGS sequence"/>
</dbReference>
<dbReference type="KEGG" id="pgr:PGTG_22113"/>
<reference evidence="2" key="1">
    <citation type="journal article" date="2011" name="Proc. Natl. Acad. Sci. U.S.A.">
        <title>Obligate biotrophy features unraveled by the genomic analysis of rust fungi.</title>
        <authorList>
            <person name="Duplessis S."/>
            <person name="Cuomo C.A."/>
            <person name="Lin Y.-C."/>
            <person name="Aerts A."/>
            <person name="Tisserant E."/>
            <person name="Veneault-Fourrey C."/>
            <person name="Joly D.L."/>
            <person name="Hacquard S."/>
            <person name="Amselem J."/>
            <person name="Cantarel B.L."/>
            <person name="Chiu R."/>
            <person name="Coutinho P.M."/>
            <person name="Feau N."/>
            <person name="Field M."/>
            <person name="Frey P."/>
            <person name="Gelhaye E."/>
            <person name="Goldberg J."/>
            <person name="Grabherr M.G."/>
            <person name="Kodira C.D."/>
            <person name="Kohler A."/>
            <person name="Kuees U."/>
            <person name="Lindquist E.A."/>
            <person name="Lucas S.M."/>
            <person name="Mago R."/>
            <person name="Mauceli E."/>
            <person name="Morin E."/>
            <person name="Murat C."/>
            <person name="Pangilinan J.L."/>
            <person name="Park R."/>
            <person name="Pearson M."/>
            <person name="Quesneville H."/>
            <person name="Rouhier N."/>
            <person name="Sakthikumar S."/>
            <person name="Salamov A.A."/>
            <person name="Schmutz J."/>
            <person name="Selles B."/>
            <person name="Shapiro H."/>
            <person name="Tanguay P."/>
            <person name="Tuskan G.A."/>
            <person name="Henrissat B."/>
            <person name="Van de Peer Y."/>
            <person name="Rouze P."/>
            <person name="Ellis J.G."/>
            <person name="Dodds P.N."/>
            <person name="Schein J.E."/>
            <person name="Zhong S."/>
            <person name="Hamelin R.C."/>
            <person name="Grigoriev I.V."/>
            <person name="Szabo L.J."/>
            <person name="Martin F."/>
        </authorList>
    </citation>
    <scope>NUCLEOTIDE SEQUENCE [LARGE SCALE GENOMIC DNA]</scope>
    <source>
        <strain evidence="2">CRL 75-36-700-3 / race SCCL</strain>
    </source>
</reference>
<dbReference type="GeneID" id="13541668"/>
<dbReference type="VEuPathDB" id="FungiDB:PGTG_22113"/>
<keyword evidence="2" id="KW-1185">Reference proteome</keyword>
<protein>
    <submittedName>
        <fullName evidence="1">Uncharacterized protein</fullName>
    </submittedName>
</protein>
<gene>
    <name evidence="1" type="ORF">PGTG_22113</name>
</gene>
<sequence length="90" mass="10085">MAKSEEPDENELVPEPEIVPLDVFEEEESEINDSDEDALWMSFINNAVGQISSEPDVLSGINPLPSFCIKEENINNVTADNSAWFPFLNK</sequence>
<name>H6QT90_PUCGT</name>
<dbReference type="AlphaFoldDB" id="H6QT90"/>
<dbReference type="HOGENOM" id="CLU_2441949_0_0_1"/>
<dbReference type="OrthoDB" id="10348496at2759"/>
<dbReference type="InParanoid" id="H6QT90"/>
<evidence type="ECO:0000313" key="2">
    <source>
        <dbReference type="Proteomes" id="UP000008783"/>
    </source>
</evidence>
<proteinExistence type="predicted"/>
<accession>H6QT90</accession>
<dbReference type="EMBL" id="DS178309">
    <property type="protein sequence ID" value="EHS64058.1"/>
    <property type="molecule type" value="Genomic_DNA"/>
</dbReference>